<dbReference type="STRING" id="5643.A0A060S7X3"/>
<proteinExistence type="inferred from homology"/>
<reference evidence="4" key="1">
    <citation type="submission" date="2014-01" db="EMBL/GenBank/DDBJ databases">
        <title>The genome of the white-rot fungus Pycnoporus cinnabarinus: a basidiomycete model with a versatile arsenal for lignocellulosic biomass breakdown.</title>
        <authorList>
            <person name="Levasseur A."/>
            <person name="Lomascolo A."/>
            <person name="Ruiz-Duenas F.J."/>
            <person name="Uzan E."/>
            <person name="Piumi F."/>
            <person name="Kues U."/>
            <person name="Ram A.F.J."/>
            <person name="Murat C."/>
            <person name="Haon M."/>
            <person name="Benoit I."/>
            <person name="Arfi Y."/>
            <person name="Chevret D."/>
            <person name="Drula E."/>
            <person name="Kwon M.J."/>
            <person name="Gouret P."/>
            <person name="Lesage-Meessen L."/>
            <person name="Lombard V."/>
            <person name="Mariette J."/>
            <person name="Noirot C."/>
            <person name="Park J."/>
            <person name="Patyshakuliyeva A."/>
            <person name="Wieneger R.A.B."/>
            <person name="Wosten H.A.B."/>
            <person name="Martin F."/>
            <person name="Coutinho P.M."/>
            <person name="de Vries R."/>
            <person name="Martinez A.T."/>
            <person name="Klopp C."/>
            <person name="Pontarotti P."/>
            <person name="Henrissat B."/>
            <person name="Record E."/>
        </authorList>
    </citation>
    <scope>NUCLEOTIDE SEQUENCE [LARGE SCALE GENOMIC DNA]</scope>
    <source>
        <strain evidence="4">BRFM137</strain>
    </source>
</reference>
<evidence type="ECO:0000256" key="2">
    <source>
        <dbReference type="ARBA" id="ARBA00022552"/>
    </source>
</evidence>
<comment type="similarity">
    <text evidence="1">Belongs to the TSR2 family.</text>
</comment>
<evidence type="ECO:0000256" key="1">
    <source>
        <dbReference type="ARBA" id="ARBA00006524"/>
    </source>
</evidence>
<dbReference type="Proteomes" id="UP000029665">
    <property type="component" value="Unassembled WGS sequence"/>
</dbReference>
<dbReference type="Pfam" id="PF10273">
    <property type="entry name" value="WGG"/>
    <property type="match status" value="1"/>
</dbReference>
<feature type="region of interest" description="Disordered" evidence="3">
    <location>
        <begin position="162"/>
        <end position="227"/>
    </location>
</feature>
<name>A0A060S7X3_PYCCI</name>
<gene>
    <name evidence="4" type="ORF">BN946_scf184370.g12</name>
</gene>
<keyword evidence="5" id="KW-1185">Reference proteome</keyword>
<keyword evidence="2" id="KW-0698">rRNA processing</keyword>
<sequence length="227" mass="25522">MSEVMDARAMSALSFFGVRLVSSLNKSLDLSQNHVHCYQLVLDTRTVTHLRPLRARVIARLAYWPALRIAVDQGWGGPESAEKRTWLASVLVDDFEEQDPKPDAEYVEDRLLQVMADEFDANLEDGSAEAVAKDVVALWEQVSVGRTELLVEFEDRADKLRGKKVQVEEAAGDESDWSDESGDEDEDEARDDQPPRLLDRQSRPPREEPDVDADGFITVKGKGTSHR</sequence>
<organism evidence="4 5">
    <name type="scientific">Pycnoporus cinnabarinus</name>
    <name type="common">Cinnabar-red polypore</name>
    <name type="synonym">Trametes cinnabarina</name>
    <dbReference type="NCBI Taxonomy" id="5643"/>
    <lineage>
        <taxon>Eukaryota</taxon>
        <taxon>Fungi</taxon>
        <taxon>Dikarya</taxon>
        <taxon>Basidiomycota</taxon>
        <taxon>Agaricomycotina</taxon>
        <taxon>Agaricomycetes</taxon>
        <taxon>Polyporales</taxon>
        <taxon>Polyporaceae</taxon>
        <taxon>Trametes</taxon>
    </lineage>
</organism>
<evidence type="ECO:0000313" key="5">
    <source>
        <dbReference type="Proteomes" id="UP000029665"/>
    </source>
</evidence>
<dbReference type="PANTHER" id="PTHR21250">
    <property type="entry name" value="PRE-RRNA-PROCESSING PROTEIN TSR2 HOMOLOG"/>
    <property type="match status" value="1"/>
</dbReference>
<dbReference type="EMBL" id="CCBP010000075">
    <property type="protein sequence ID" value="CDO70311.1"/>
    <property type="molecule type" value="Genomic_DNA"/>
</dbReference>
<feature type="compositionally biased region" description="Basic and acidic residues" evidence="3">
    <location>
        <begin position="191"/>
        <end position="208"/>
    </location>
</feature>
<dbReference type="GO" id="GO:0006364">
    <property type="term" value="P:rRNA processing"/>
    <property type="evidence" value="ECO:0007669"/>
    <property type="project" value="UniProtKB-KW"/>
</dbReference>
<dbReference type="OrthoDB" id="263560at2759"/>
<accession>A0A060S7X3</accession>
<dbReference type="HOGENOM" id="CLU_074896_0_2_1"/>
<feature type="compositionally biased region" description="Acidic residues" evidence="3">
    <location>
        <begin position="170"/>
        <end position="190"/>
    </location>
</feature>
<evidence type="ECO:0008006" key="6">
    <source>
        <dbReference type="Google" id="ProtNLM"/>
    </source>
</evidence>
<evidence type="ECO:0000313" key="4">
    <source>
        <dbReference type="EMBL" id="CDO70311.1"/>
    </source>
</evidence>
<protein>
    <recommendedName>
        <fullName evidence="6">Pre-rRNA-processing protein TSR2</fullName>
    </recommendedName>
</protein>
<dbReference type="InterPro" id="IPR019398">
    <property type="entry name" value="Pre-rRNA_process_TSR2"/>
</dbReference>
<dbReference type="OMA" id="FELWPAM"/>
<dbReference type="AlphaFoldDB" id="A0A060S7X3"/>
<comment type="caution">
    <text evidence="4">The sequence shown here is derived from an EMBL/GenBank/DDBJ whole genome shotgun (WGS) entry which is preliminary data.</text>
</comment>
<evidence type="ECO:0000256" key="3">
    <source>
        <dbReference type="SAM" id="MobiDB-lite"/>
    </source>
</evidence>